<feature type="compositionally biased region" description="Polar residues" evidence="13">
    <location>
        <begin position="562"/>
        <end position="572"/>
    </location>
</feature>
<keyword evidence="11" id="KW-0464">Manganese</keyword>
<dbReference type="FunFam" id="1.10.238.260:FF:000002">
    <property type="entry name" value="Homocitrate synthase, mitochondrial"/>
    <property type="match status" value="1"/>
</dbReference>
<dbReference type="Pfam" id="PF00682">
    <property type="entry name" value="HMGL-like"/>
    <property type="match status" value="1"/>
</dbReference>
<dbReference type="NCBIfam" id="TIGR02146">
    <property type="entry name" value="LysS_fung_arch"/>
    <property type="match status" value="1"/>
</dbReference>
<dbReference type="PROSITE" id="PS00816">
    <property type="entry name" value="AIPM_HOMOCIT_SYNTH_2"/>
    <property type="match status" value="1"/>
</dbReference>
<organism evidence="16 17">
    <name type="scientific">Lentinula edodes</name>
    <name type="common">Shiitake mushroom</name>
    <name type="synonym">Lentinus edodes</name>
    <dbReference type="NCBI Taxonomy" id="5353"/>
    <lineage>
        <taxon>Eukaryota</taxon>
        <taxon>Fungi</taxon>
        <taxon>Dikarya</taxon>
        <taxon>Basidiomycota</taxon>
        <taxon>Agaricomycotina</taxon>
        <taxon>Agaricomycetes</taxon>
        <taxon>Agaricomycetidae</taxon>
        <taxon>Agaricales</taxon>
        <taxon>Marasmiineae</taxon>
        <taxon>Omphalotaceae</taxon>
        <taxon>Lentinula</taxon>
    </lineage>
</organism>
<evidence type="ECO:0000256" key="5">
    <source>
        <dbReference type="ARBA" id="ARBA00012974"/>
    </source>
</evidence>
<evidence type="ECO:0000313" key="17">
    <source>
        <dbReference type="Proteomes" id="UP000188533"/>
    </source>
</evidence>
<dbReference type="PANTHER" id="PTHR10277">
    <property type="entry name" value="HOMOCITRATE SYNTHASE-RELATED"/>
    <property type="match status" value="1"/>
</dbReference>
<dbReference type="HAMAP" id="MF_02222">
    <property type="entry name" value="Homocitr_synth_fung_arch"/>
    <property type="match status" value="1"/>
</dbReference>
<feature type="transmembrane region" description="Helical" evidence="14">
    <location>
        <begin position="475"/>
        <end position="492"/>
    </location>
</feature>
<dbReference type="GO" id="GO:0046872">
    <property type="term" value="F:metal ion binding"/>
    <property type="evidence" value="ECO:0007669"/>
    <property type="project" value="UniProtKB-KW"/>
</dbReference>
<dbReference type="EMBL" id="BDGU01000079">
    <property type="protein sequence ID" value="GAW01978.1"/>
    <property type="molecule type" value="Genomic_DNA"/>
</dbReference>
<comment type="pathway">
    <text evidence="3">Amino-acid biosynthesis; L-lysine biosynthesis via AAA pathway; L-alpha-aminoadipate from 2-oxoglutarate: step 1/5.</text>
</comment>
<name>A0A1Q3E3Z8_LENED</name>
<feature type="transmembrane region" description="Helical" evidence="14">
    <location>
        <begin position="412"/>
        <end position="429"/>
    </location>
</feature>
<feature type="region of interest" description="Disordered" evidence="13">
    <location>
        <begin position="281"/>
        <end position="300"/>
    </location>
</feature>
<keyword evidence="6" id="KW-0028">Amino-acid biosynthesis</keyword>
<dbReference type="InterPro" id="IPR050073">
    <property type="entry name" value="2-IPM_HCS-like"/>
</dbReference>
<feature type="transmembrane region" description="Helical" evidence="14">
    <location>
        <begin position="383"/>
        <end position="400"/>
    </location>
</feature>
<keyword evidence="14" id="KW-0472">Membrane</keyword>
<dbReference type="InterPro" id="IPR000891">
    <property type="entry name" value="PYR_CT"/>
</dbReference>
<comment type="similarity">
    <text evidence="4">Belongs to the alpha-IPM synthase/homocitrate synthase family. Homocitrate synthase LYS20/LYS21 subfamily.</text>
</comment>
<dbReference type="Gene3D" id="1.10.238.260">
    <property type="match status" value="1"/>
</dbReference>
<dbReference type="GO" id="GO:0004410">
    <property type="term" value="F:homocitrate synthase activity"/>
    <property type="evidence" value="ECO:0007669"/>
    <property type="project" value="UniProtKB-EC"/>
</dbReference>
<evidence type="ECO:0000256" key="14">
    <source>
        <dbReference type="SAM" id="Phobius"/>
    </source>
</evidence>
<evidence type="ECO:0000256" key="6">
    <source>
        <dbReference type="ARBA" id="ARBA00022605"/>
    </source>
</evidence>
<dbReference type="InterPro" id="IPR002034">
    <property type="entry name" value="AIPM/Hcit_synth_CS"/>
</dbReference>
<sequence>MSVDARKAGESLILIGSLVYASSKIWEELHCLVGATVLYRVAGATLDSERKSVPRSAGKRLSYFIVFTLGTTICMLGIKFTLVYFSLGIWQHLNWFEITVASLFYQCTLYGVVRLAHRGFTLGELGIVSFGGTALFMEFLNVTAARIWPLTTPYIKTYRLPTPLLIFQTALIAGSFLTGFVLSPFLILSRHIATFVSPRLLCWKLCHDNGAHWNVDLLVFGQEESVVMGDILYFRRSVAGWNRQLARSRRFRAWNTAGENLIVPGSGGAFMGPPFVDGLVPQSSGNSSDTQNGSSVSGGSGSTMGLTFPNLSNLPNLPHLPNGVATDLLDAADKHVPTLRLNARRKFFHALTVIMFVPGVAFDPAFTHLSFSVAFALFTFAEYVRYFAIYPFGASIHLFMNEFLDQKDGGTAILSHFYLLTGCAGSLWLEGSSPLLLFTGILVLGVGDALASIIGKRIGVHRWSPTTTKTLEGSFAFTLSVVISAWILRLLGVTESFSTLRYTTVIGTSSILEALSDQNDNVTLPLFSFSLLALSQDVSQMVEVPLTNGATNGNVNGKRGTSRNPHITNPIENQRRNPYAPRASDFLSNISNFNIIESTLREGEQFANAFFDTKTKIAIAKALDAFGVEYIELTSPAASEQSRADCEAICKLGLKAKILTHIRCHMDDARIAVETGVDGVDVVIGTSSFLREFSHGKDMAYITKTAIEVINYVKSKGIEVRFSSEDSFRSDLVDLLSIYQTVDKIGVNRVGIADTVGCANPRQVYDLVRTLRGVVTCDIEIHLHNDTGMAIANAYTALEAGATHIDTSVLGIGERVGITPLGGLVACLYAANPEYVKSKYNLPMLREIENLVAEAVEVNVPFMNPITGYCAFTHKAGIHAKAILNNPSTYEILKPEDFGLTRYVSIGHRLTGWNAVKSRVEQLGLTLTDDEIKDATAKIKELADVRTQSMDDVDSLLRVYHSGIQSGELAVGQKEALDRLLSKHRSQSQESQERTATA</sequence>
<evidence type="ECO:0000256" key="9">
    <source>
        <dbReference type="ARBA" id="ARBA00022842"/>
    </source>
</evidence>
<dbReference type="InterPro" id="IPR048253">
    <property type="entry name" value="DRE_TIM_HCS_fun_bact"/>
</dbReference>
<keyword evidence="9" id="KW-0460">Magnesium</keyword>
<keyword evidence="8" id="KW-0479">Metal-binding</keyword>
<dbReference type="GO" id="GO:0019878">
    <property type="term" value="P:lysine biosynthetic process via aminoadipic acid"/>
    <property type="evidence" value="ECO:0007669"/>
    <property type="project" value="UniProtKB-UniPathway"/>
</dbReference>
<evidence type="ECO:0000256" key="7">
    <source>
        <dbReference type="ARBA" id="ARBA00022679"/>
    </source>
</evidence>
<comment type="cofactor">
    <cofactor evidence="1">
        <name>Mn(2+)</name>
        <dbReference type="ChEBI" id="CHEBI:29035"/>
    </cofactor>
</comment>
<feature type="transmembrane region" description="Helical" evidence="14">
    <location>
        <begin position="61"/>
        <end position="87"/>
    </location>
</feature>
<feature type="transmembrane region" description="Helical" evidence="14">
    <location>
        <begin position="93"/>
        <end position="113"/>
    </location>
</feature>
<dbReference type="Proteomes" id="UP000188533">
    <property type="component" value="Unassembled WGS sequence"/>
</dbReference>
<dbReference type="SUPFAM" id="SSF51569">
    <property type="entry name" value="Aldolase"/>
    <property type="match status" value="1"/>
</dbReference>
<dbReference type="STRING" id="5353.A0A1Q3E3Z8"/>
<keyword evidence="17" id="KW-1185">Reference proteome</keyword>
<protein>
    <recommendedName>
        <fullName evidence="5">homocitrate synthase</fullName>
        <ecNumber evidence="5">2.3.3.14</ecNumber>
    </recommendedName>
</protein>
<evidence type="ECO:0000256" key="3">
    <source>
        <dbReference type="ARBA" id="ARBA00004755"/>
    </source>
</evidence>
<dbReference type="FunFam" id="3.20.20.70:FF:000032">
    <property type="entry name" value="Homocitrate synthase, mitochondrial"/>
    <property type="match status" value="1"/>
</dbReference>
<evidence type="ECO:0000313" key="16">
    <source>
        <dbReference type="EMBL" id="GAW01978.1"/>
    </source>
</evidence>
<evidence type="ECO:0000259" key="15">
    <source>
        <dbReference type="PROSITE" id="PS50991"/>
    </source>
</evidence>
<evidence type="ECO:0000256" key="8">
    <source>
        <dbReference type="ARBA" id="ARBA00022723"/>
    </source>
</evidence>
<dbReference type="UniPathway" id="UPA00033">
    <property type="reaction ID" value="UER00028"/>
</dbReference>
<dbReference type="AlphaFoldDB" id="A0A1Q3E3Z8"/>
<dbReference type="Pfam" id="PF22617">
    <property type="entry name" value="HCS_D2"/>
    <property type="match status" value="1"/>
</dbReference>
<dbReference type="PANTHER" id="PTHR10277:SF48">
    <property type="entry name" value="HOMOCITRATE SYNTHASE, CYTOSOLIC ISOZYME-RELATED"/>
    <property type="match status" value="1"/>
</dbReference>
<comment type="catalytic activity">
    <reaction evidence="12">
        <text>acetyl-CoA + 2-oxoglutarate + H2O = (2R)-homocitrate + CoA + H(+)</text>
        <dbReference type="Rhea" id="RHEA:12929"/>
        <dbReference type="ChEBI" id="CHEBI:15377"/>
        <dbReference type="ChEBI" id="CHEBI:15378"/>
        <dbReference type="ChEBI" id="CHEBI:16810"/>
        <dbReference type="ChEBI" id="CHEBI:57287"/>
        <dbReference type="ChEBI" id="CHEBI:57288"/>
        <dbReference type="ChEBI" id="CHEBI:58884"/>
        <dbReference type="EC" id="2.3.3.14"/>
    </reaction>
    <physiologicalReaction direction="left-to-right" evidence="12">
        <dbReference type="Rhea" id="RHEA:12930"/>
    </physiologicalReaction>
</comment>
<keyword evidence="14" id="KW-1133">Transmembrane helix</keyword>
<keyword evidence="10" id="KW-0457">Lysine biosynthesis</keyword>
<evidence type="ECO:0000256" key="12">
    <source>
        <dbReference type="ARBA" id="ARBA00048363"/>
    </source>
</evidence>
<evidence type="ECO:0000256" key="1">
    <source>
        <dbReference type="ARBA" id="ARBA00001936"/>
    </source>
</evidence>
<keyword evidence="7" id="KW-0808">Transferase</keyword>
<feature type="compositionally biased region" description="Polar residues" evidence="13">
    <location>
        <begin position="281"/>
        <end position="292"/>
    </location>
</feature>
<comment type="caution">
    <text evidence="16">The sequence shown here is derived from an EMBL/GenBank/DDBJ whole genome shotgun (WGS) entry which is preliminary data.</text>
</comment>
<accession>A0A1Q3E3Z8</accession>
<dbReference type="InterPro" id="IPR011872">
    <property type="entry name" value="Homocitrate_synth"/>
</dbReference>
<dbReference type="CDD" id="cd07948">
    <property type="entry name" value="DRE_TIM_HCS"/>
    <property type="match status" value="1"/>
</dbReference>
<feature type="transmembrane region" description="Helical" evidence="14">
    <location>
        <begin position="435"/>
        <end position="454"/>
    </location>
</feature>
<dbReference type="GO" id="GO:0005739">
    <property type="term" value="C:mitochondrion"/>
    <property type="evidence" value="ECO:0007669"/>
    <property type="project" value="TreeGrafter"/>
</dbReference>
<evidence type="ECO:0000256" key="4">
    <source>
        <dbReference type="ARBA" id="ARBA00006361"/>
    </source>
</evidence>
<dbReference type="InterPro" id="IPR013785">
    <property type="entry name" value="Aldolase_TIM"/>
</dbReference>
<reference evidence="16 17" key="1">
    <citation type="submission" date="2016-08" db="EMBL/GenBank/DDBJ databases">
        <authorList>
            <consortium name="Lentinula edodes genome sequencing consortium"/>
            <person name="Sakamoto Y."/>
            <person name="Nakade K."/>
            <person name="Sato S."/>
            <person name="Yoshida Y."/>
            <person name="Miyazaki K."/>
            <person name="Natsume S."/>
            <person name="Konno N."/>
        </authorList>
    </citation>
    <scope>NUCLEOTIDE SEQUENCE [LARGE SCALE GENOMIC DNA]</scope>
    <source>
        <strain evidence="16 17">NBRC 111202</strain>
    </source>
</reference>
<feature type="region of interest" description="Disordered" evidence="13">
    <location>
        <begin position="549"/>
        <end position="575"/>
    </location>
</feature>
<comment type="cofactor">
    <cofactor evidence="2">
        <name>Mg(2+)</name>
        <dbReference type="ChEBI" id="CHEBI:18420"/>
    </cofactor>
</comment>
<gene>
    <name evidence="16" type="ORF">LENED_003602</name>
</gene>
<proteinExistence type="inferred from homology"/>
<feature type="domain" description="Pyruvate carboxyltransferase" evidence="15">
    <location>
        <begin position="593"/>
        <end position="846"/>
    </location>
</feature>
<evidence type="ECO:0000256" key="2">
    <source>
        <dbReference type="ARBA" id="ARBA00001946"/>
    </source>
</evidence>
<feature type="transmembrane region" description="Helical" evidence="14">
    <location>
        <begin position="165"/>
        <end position="188"/>
    </location>
</feature>
<reference evidence="16 17" key="2">
    <citation type="submission" date="2017-02" db="EMBL/GenBank/DDBJ databases">
        <title>A genome survey and senescence transcriptome analysis in Lentinula edodes.</title>
        <authorList>
            <person name="Sakamoto Y."/>
            <person name="Nakade K."/>
            <person name="Sato S."/>
            <person name="Yoshida Y."/>
            <person name="Miyazaki K."/>
            <person name="Natsume S."/>
            <person name="Konno N."/>
        </authorList>
    </citation>
    <scope>NUCLEOTIDE SEQUENCE [LARGE SCALE GENOMIC DNA]</scope>
    <source>
        <strain evidence="16 17">NBRC 111202</strain>
    </source>
</reference>
<feature type="transmembrane region" description="Helical" evidence="14">
    <location>
        <begin position="125"/>
        <end position="145"/>
    </location>
</feature>
<evidence type="ECO:0000256" key="11">
    <source>
        <dbReference type="ARBA" id="ARBA00023211"/>
    </source>
</evidence>
<dbReference type="PROSITE" id="PS00815">
    <property type="entry name" value="AIPM_HOMOCIT_SYNTH_1"/>
    <property type="match status" value="1"/>
</dbReference>
<evidence type="ECO:0000256" key="13">
    <source>
        <dbReference type="SAM" id="MobiDB-lite"/>
    </source>
</evidence>
<dbReference type="InterPro" id="IPR054691">
    <property type="entry name" value="LeuA/HCS_post-cat"/>
</dbReference>
<keyword evidence="14" id="KW-0812">Transmembrane</keyword>
<dbReference type="EC" id="2.3.3.14" evidence="5"/>
<dbReference type="Gene3D" id="3.20.20.70">
    <property type="entry name" value="Aldolase class I"/>
    <property type="match status" value="1"/>
</dbReference>
<evidence type="ECO:0000256" key="10">
    <source>
        <dbReference type="ARBA" id="ARBA00023154"/>
    </source>
</evidence>
<feature type="transmembrane region" description="Helical" evidence="14">
    <location>
        <begin position="347"/>
        <end position="371"/>
    </location>
</feature>
<dbReference type="PROSITE" id="PS50991">
    <property type="entry name" value="PYR_CT"/>
    <property type="match status" value="1"/>
</dbReference>